<evidence type="ECO:0000313" key="2">
    <source>
        <dbReference type="Proteomes" id="UP000431264"/>
    </source>
</evidence>
<sequence length="181" mass="21460">MKTFYNQYNFHKHTFCEFQEVTDNEIASLSPSYKSKSGSSYFFTEKGVFRVSNHWGRAANCRWRLKSEAAKVNNRNGRIGYALWTDFYPNNDKDKLFYIEINWQTKEVTFQHKNNPNYTSNLIVRDALATAKRIQQVKEVLTEQNWAKHLRFEDLEILRRAVAAQLLETNATFIQIKQNYL</sequence>
<name>A0A6I4IIA2_9FLAO</name>
<protein>
    <submittedName>
        <fullName evidence="1">Uncharacterized protein</fullName>
    </submittedName>
</protein>
<proteinExistence type="predicted"/>
<comment type="caution">
    <text evidence="1">The sequence shown here is derived from an EMBL/GenBank/DDBJ whole genome shotgun (WGS) entry which is preliminary data.</text>
</comment>
<dbReference type="AlphaFoldDB" id="A0A6I4IIA2"/>
<reference evidence="2" key="1">
    <citation type="submission" date="2019-05" db="EMBL/GenBank/DDBJ databases">
        <title>Flavobacterium profundi sp. nov., isolated from a deep-sea seamount.</title>
        <authorList>
            <person name="Zhang D.-C."/>
        </authorList>
    </citation>
    <scope>NUCLEOTIDE SEQUENCE [LARGE SCALE GENOMIC DNA]</scope>
    <source>
        <strain evidence="2">TP390</strain>
    </source>
</reference>
<gene>
    <name evidence="1" type="ORF">GOQ30_09695</name>
</gene>
<accession>A0A6I4IIA2</accession>
<keyword evidence="2" id="KW-1185">Reference proteome</keyword>
<evidence type="ECO:0000313" key="1">
    <source>
        <dbReference type="EMBL" id="MVO09430.1"/>
    </source>
</evidence>
<dbReference type="Proteomes" id="UP000431264">
    <property type="component" value="Unassembled WGS sequence"/>
</dbReference>
<dbReference type="EMBL" id="WQLW01000006">
    <property type="protein sequence ID" value="MVO09430.1"/>
    <property type="molecule type" value="Genomic_DNA"/>
</dbReference>
<organism evidence="1 2">
    <name type="scientific">Flavobacterium profundi</name>
    <dbReference type="NCBI Taxonomy" id="1774945"/>
    <lineage>
        <taxon>Bacteria</taxon>
        <taxon>Pseudomonadati</taxon>
        <taxon>Bacteroidota</taxon>
        <taxon>Flavobacteriia</taxon>
        <taxon>Flavobacteriales</taxon>
        <taxon>Flavobacteriaceae</taxon>
        <taxon>Flavobacterium</taxon>
    </lineage>
</organism>
<dbReference type="OrthoDB" id="1187827at2"/>
<dbReference type="RefSeq" id="WP_140997809.1">
    <property type="nucleotide sequence ID" value="NZ_VDCZ01000006.1"/>
</dbReference>